<gene>
    <name evidence="3" type="ORF">H5975_01330</name>
</gene>
<evidence type="ECO:0000313" key="3">
    <source>
        <dbReference type="EMBL" id="MBM6940140.1"/>
    </source>
</evidence>
<dbReference type="Proteomes" id="UP000785625">
    <property type="component" value="Unassembled WGS sequence"/>
</dbReference>
<dbReference type="EMBL" id="JACJKU010000006">
    <property type="protein sequence ID" value="MBM6940140.1"/>
    <property type="molecule type" value="Genomic_DNA"/>
</dbReference>
<protein>
    <submittedName>
        <fullName evidence="3">Prepilin peptidase</fullName>
    </submittedName>
</protein>
<keyword evidence="4" id="KW-1185">Reference proteome</keyword>
<keyword evidence="1" id="KW-0812">Transmembrane</keyword>
<proteinExistence type="predicted"/>
<reference evidence="3 4" key="1">
    <citation type="journal article" date="2021" name="Sci. Rep.">
        <title>The distribution of antibiotic resistance genes in chicken gut microbiota commensals.</title>
        <authorList>
            <person name="Juricova H."/>
            <person name="Matiasovicova J."/>
            <person name="Kubasova T."/>
            <person name="Cejkova D."/>
            <person name="Rychlik I."/>
        </authorList>
    </citation>
    <scope>NUCLEOTIDE SEQUENCE [LARGE SCALE GENOMIC DNA]</scope>
    <source>
        <strain evidence="3 4">An574</strain>
    </source>
</reference>
<keyword evidence="1" id="KW-0472">Membrane</keyword>
<accession>A0ABS2GV40</accession>
<keyword evidence="1" id="KW-1133">Transmembrane helix</keyword>
<comment type="caution">
    <text evidence="3">The sequence shown here is derived from an EMBL/GenBank/DDBJ whole genome shotgun (WGS) entry which is preliminary data.</text>
</comment>
<feature type="transmembrane region" description="Helical" evidence="1">
    <location>
        <begin position="167"/>
        <end position="194"/>
    </location>
</feature>
<name>A0ABS2GV40_9LACO</name>
<sequence length="227" mass="26083">MKFLLFIWGACWSSFITTMSWRYLTQCHPNYSSSRSICDYCEQKIKILLLVPILGFLIQGGNCKICHNKINPIWTIFEFINGLIWMLIPLCNLTDYLLFLVIDCCLLALCVQDWFDQRVSCLLFVGLVPLHWLAIVPSFNMITFIWVIILCLGYFVDSIGNGDIDFIVITTLLIGPTICMRAVAIACLLGLVYAYLLKQRTLPFIPFLSWGLAISLILQEHSSFIWF</sequence>
<feature type="domain" description="Prepilin peptidase A24 N-terminal" evidence="2">
    <location>
        <begin position="7"/>
        <end position="88"/>
    </location>
</feature>
<organism evidence="3 4">
    <name type="scientific">Limosilactobacillus coleohominis</name>
    <dbReference type="NCBI Taxonomy" id="181675"/>
    <lineage>
        <taxon>Bacteria</taxon>
        <taxon>Bacillati</taxon>
        <taxon>Bacillota</taxon>
        <taxon>Bacilli</taxon>
        <taxon>Lactobacillales</taxon>
        <taxon>Lactobacillaceae</taxon>
        <taxon>Limosilactobacillus</taxon>
    </lineage>
</organism>
<feature type="transmembrane region" description="Helical" evidence="1">
    <location>
        <begin position="201"/>
        <end position="218"/>
    </location>
</feature>
<dbReference type="PANTHER" id="PTHR30487">
    <property type="entry name" value="TYPE 4 PREPILIN-LIKE PROTEINS LEADER PEPTIDE-PROCESSING ENZYME"/>
    <property type="match status" value="1"/>
</dbReference>
<dbReference type="InterPro" id="IPR010627">
    <property type="entry name" value="Prepilin_pept_A24_N"/>
</dbReference>
<evidence type="ECO:0000313" key="4">
    <source>
        <dbReference type="Proteomes" id="UP000785625"/>
    </source>
</evidence>
<dbReference type="Pfam" id="PF06750">
    <property type="entry name" value="A24_N_bact"/>
    <property type="match status" value="1"/>
</dbReference>
<evidence type="ECO:0000259" key="2">
    <source>
        <dbReference type="Pfam" id="PF06750"/>
    </source>
</evidence>
<dbReference type="PANTHER" id="PTHR30487:SF0">
    <property type="entry name" value="PREPILIN LEADER PEPTIDASE_N-METHYLTRANSFERASE-RELATED"/>
    <property type="match status" value="1"/>
</dbReference>
<dbReference type="RefSeq" id="WP_204784555.1">
    <property type="nucleotide sequence ID" value="NZ_CALVGD010000100.1"/>
</dbReference>
<dbReference type="InterPro" id="IPR050882">
    <property type="entry name" value="Prepilin_peptidase/N-MTase"/>
</dbReference>
<feature type="transmembrane region" description="Helical" evidence="1">
    <location>
        <begin position="43"/>
        <end position="61"/>
    </location>
</feature>
<feature type="transmembrane region" description="Helical" evidence="1">
    <location>
        <begin position="122"/>
        <end position="155"/>
    </location>
</feature>
<evidence type="ECO:0000256" key="1">
    <source>
        <dbReference type="SAM" id="Phobius"/>
    </source>
</evidence>